<dbReference type="EMBL" id="GBRH01213204">
    <property type="protein sequence ID" value="JAD84691.1"/>
    <property type="molecule type" value="Transcribed_RNA"/>
</dbReference>
<name>A0A0A9DA57_ARUDO</name>
<organism evidence="2">
    <name type="scientific">Arundo donax</name>
    <name type="common">Giant reed</name>
    <name type="synonym">Donax arundinaceus</name>
    <dbReference type="NCBI Taxonomy" id="35708"/>
    <lineage>
        <taxon>Eukaryota</taxon>
        <taxon>Viridiplantae</taxon>
        <taxon>Streptophyta</taxon>
        <taxon>Embryophyta</taxon>
        <taxon>Tracheophyta</taxon>
        <taxon>Spermatophyta</taxon>
        <taxon>Magnoliopsida</taxon>
        <taxon>Liliopsida</taxon>
        <taxon>Poales</taxon>
        <taxon>Poaceae</taxon>
        <taxon>PACMAD clade</taxon>
        <taxon>Arundinoideae</taxon>
        <taxon>Arundineae</taxon>
        <taxon>Arundo</taxon>
    </lineage>
</organism>
<evidence type="ECO:0000256" key="1">
    <source>
        <dbReference type="SAM" id="Phobius"/>
    </source>
</evidence>
<reference evidence="2" key="2">
    <citation type="journal article" date="2015" name="Data Brief">
        <title>Shoot transcriptome of the giant reed, Arundo donax.</title>
        <authorList>
            <person name="Barrero R.A."/>
            <person name="Guerrero F.D."/>
            <person name="Moolhuijzen P."/>
            <person name="Goolsby J.A."/>
            <person name="Tidwell J."/>
            <person name="Bellgard S.E."/>
            <person name="Bellgard M.I."/>
        </authorList>
    </citation>
    <scope>NUCLEOTIDE SEQUENCE</scope>
    <source>
        <tissue evidence="2">Shoot tissue taken approximately 20 cm above the soil surface</tissue>
    </source>
</reference>
<dbReference type="AlphaFoldDB" id="A0A0A9DA57"/>
<keyword evidence="1" id="KW-0472">Membrane</keyword>
<accession>A0A0A9DA57</accession>
<protein>
    <submittedName>
        <fullName evidence="2">Uncharacterized protein</fullName>
    </submittedName>
</protein>
<keyword evidence="1" id="KW-0812">Transmembrane</keyword>
<sequence>MTLATFFSIVNIATLMYFKLNMLVISIPTKMTFTGNQTLTSFHVNCSVGIAPDRDNVETIVTDTMFW</sequence>
<keyword evidence="1" id="KW-1133">Transmembrane helix</keyword>
<proteinExistence type="predicted"/>
<feature type="transmembrane region" description="Helical" evidence="1">
    <location>
        <begin position="6"/>
        <end position="27"/>
    </location>
</feature>
<reference evidence="2" key="1">
    <citation type="submission" date="2014-09" db="EMBL/GenBank/DDBJ databases">
        <authorList>
            <person name="Magalhaes I.L.F."/>
            <person name="Oliveira U."/>
            <person name="Santos F.R."/>
            <person name="Vidigal T.H.D.A."/>
            <person name="Brescovit A.D."/>
            <person name="Santos A.J."/>
        </authorList>
    </citation>
    <scope>NUCLEOTIDE SEQUENCE</scope>
    <source>
        <tissue evidence="2">Shoot tissue taken approximately 20 cm above the soil surface</tissue>
    </source>
</reference>
<evidence type="ECO:0000313" key="2">
    <source>
        <dbReference type="EMBL" id="JAD84691.1"/>
    </source>
</evidence>